<sequence>MTDVELDEINEKISSLFEGKTLEDVSTVLKIQLAMLVTQGSENAEEAGDFLADIADEVEEMIESFDFANAGGEES</sequence>
<organism evidence="1 2">
    <name type="scientific">Aureimonas populi</name>
    <dbReference type="NCBI Taxonomy" id="1701758"/>
    <lineage>
        <taxon>Bacteria</taxon>
        <taxon>Pseudomonadati</taxon>
        <taxon>Pseudomonadota</taxon>
        <taxon>Alphaproteobacteria</taxon>
        <taxon>Hyphomicrobiales</taxon>
        <taxon>Aurantimonadaceae</taxon>
        <taxon>Aureimonas</taxon>
    </lineage>
</organism>
<evidence type="ECO:0000313" key="1">
    <source>
        <dbReference type="EMBL" id="MFD2237010.1"/>
    </source>
</evidence>
<accession>A0ABW5CLI7</accession>
<reference evidence="2" key="1">
    <citation type="journal article" date="2019" name="Int. J. Syst. Evol. Microbiol.">
        <title>The Global Catalogue of Microorganisms (GCM) 10K type strain sequencing project: providing services to taxonomists for standard genome sequencing and annotation.</title>
        <authorList>
            <consortium name="The Broad Institute Genomics Platform"/>
            <consortium name="The Broad Institute Genome Sequencing Center for Infectious Disease"/>
            <person name="Wu L."/>
            <person name="Ma J."/>
        </authorList>
    </citation>
    <scope>NUCLEOTIDE SEQUENCE [LARGE SCALE GENOMIC DNA]</scope>
    <source>
        <strain evidence="2">ZS-35-S2</strain>
    </source>
</reference>
<evidence type="ECO:0000313" key="2">
    <source>
        <dbReference type="Proteomes" id="UP001597371"/>
    </source>
</evidence>
<dbReference type="EMBL" id="JBHUIJ010000006">
    <property type="protein sequence ID" value="MFD2237010.1"/>
    <property type="molecule type" value="Genomic_DNA"/>
</dbReference>
<keyword evidence="2" id="KW-1185">Reference proteome</keyword>
<dbReference type="RefSeq" id="WP_209736845.1">
    <property type="nucleotide sequence ID" value="NZ_CP072611.1"/>
</dbReference>
<comment type="caution">
    <text evidence="1">The sequence shown here is derived from an EMBL/GenBank/DDBJ whole genome shotgun (WGS) entry which is preliminary data.</text>
</comment>
<gene>
    <name evidence="1" type="ORF">ACFSKQ_05955</name>
</gene>
<protein>
    <submittedName>
        <fullName evidence="1">Uncharacterized protein</fullName>
    </submittedName>
</protein>
<proteinExistence type="predicted"/>
<dbReference type="Proteomes" id="UP001597371">
    <property type="component" value="Unassembled WGS sequence"/>
</dbReference>
<name>A0ABW5CLI7_9HYPH</name>